<proteinExistence type="predicted"/>
<reference evidence="1" key="1">
    <citation type="submission" date="2014-09" db="EMBL/GenBank/DDBJ databases">
        <authorList>
            <person name="Magalhaes I.L.F."/>
            <person name="Oliveira U."/>
            <person name="Santos F.R."/>
            <person name="Vidigal T.H.D.A."/>
            <person name="Brescovit A.D."/>
            <person name="Santos A.J."/>
        </authorList>
    </citation>
    <scope>NUCLEOTIDE SEQUENCE</scope>
    <source>
        <tissue evidence="1">Shoot tissue taken approximately 20 cm above the soil surface</tissue>
    </source>
</reference>
<accession>A0A0A9E4R2</accession>
<evidence type="ECO:0000313" key="1">
    <source>
        <dbReference type="EMBL" id="JAD92885.1"/>
    </source>
</evidence>
<protein>
    <submittedName>
        <fullName evidence="1">Uncharacterized protein</fullName>
    </submittedName>
</protein>
<dbReference type="EMBL" id="GBRH01205010">
    <property type="protein sequence ID" value="JAD92885.1"/>
    <property type="molecule type" value="Transcribed_RNA"/>
</dbReference>
<organism evidence="1">
    <name type="scientific">Arundo donax</name>
    <name type="common">Giant reed</name>
    <name type="synonym">Donax arundinaceus</name>
    <dbReference type="NCBI Taxonomy" id="35708"/>
    <lineage>
        <taxon>Eukaryota</taxon>
        <taxon>Viridiplantae</taxon>
        <taxon>Streptophyta</taxon>
        <taxon>Embryophyta</taxon>
        <taxon>Tracheophyta</taxon>
        <taxon>Spermatophyta</taxon>
        <taxon>Magnoliopsida</taxon>
        <taxon>Liliopsida</taxon>
        <taxon>Poales</taxon>
        <taxon>Poaceae</taxon>
        <taxon>PACMAD clade</taxon>
        <taxon>Arundinoideae</taxon>
        <taxon>Arundineae</taxon>
        <taxon>Arundo</taxon>
    </lineage>
</organism>
<reference evidence="1" key="2">
    <citation type="journal article" date="2015" name="Data Brief">
        <title>Shoot transcriptome of the giant reed, Arundo donax.</title>
        <authorList>
            <person name="Barrero R.A."/>
            <person name="Guerrero F.D."/>
            <person name="Moolhuijzen P."/>
            <person name="Goolsby J.A."/>
            <person name="Tidwell J."/>
            <person name="Bellgard S.E."/>
            <person name="Bellgard M.I."/>
        </authorList>
    </citation>
    <scope>NUCLEOTIDE SEQUENCE</scope>
    <source>
        <tissue evidence="1">Shoot tissue taken approximately 20 cm above the soil surface</tissue>
    </source>
</reference>
<name>A0A0A9E4R2_ARUDO</name>
<dbReference type="AlphaFoldDB" id="A0A0A9E4R2"/>
<sequence>MKMKRVLKLHKELMQVTTSIFSQWQLVP</sequence>